<dbReference type="OrthoDB" id="117560at2759"/>
<dbReference type="Pfam" id="PF07727">
    <property type="entry name" value="RVT_2"/>
    <property type="match status" value="1"/>
</dbReference>
<proteinExistence type="predicted"/>
<dbReference type="STRING" id="4795.A0A225VL40"/>
<gene>
    <name evidence="2" type="ORF">PHMEG_00022420</name>
</gene>
<dbReference type="AlphaFoldDB" id="A0A225VL40"/>
<dbReference type="Proteomes" id="UP000198211">
    <property type="component" value="Unassembled WGS sequence"/>
</dbReference>
<dbReference type="InterPro" id="IPR013103">
    <property type="entry name" value="RVT_2"/>
</dbReference>
<accession>A0A225VL40</accession>
<reference evidence="3" key="1">
    <citation type="submission" date="2017-03" db="EMBL/GenBank/DDBJ databases">
        <title>Phytopthora megakarya and P. palmivora, two closely related causual agents of cacao black pod achieved similar genome size and gene model numbers by different mechanisms.</title>
        <authorList>
            <person name="Ali S."/>
            <person name="Shao J."/>
            <person name="Larry D.J."/>
            <person name="Kronmiller B."/>
            <person name="Shen D."/>
            <person name="Strem M.D."/>
            <person name="Melnick R.L."/>
            <person name="Guiltinan M.J."/>
            <person name="Tyler B.M."/>
            <person name="Meinhardt L.W."/>
            <person name="Bailey B.A."/>
        </authorList>
    </citation>
    <scope>NUCLEOTIDE SEQUENCE [LARGE SCALE GENOMIC DNA]</scope>
    <source>
        <strain evidence="3">zdho120</strain>
    </source>
</reference>
<name>A0A225VL40_9STRA</name>
<evidence type="ECO:0000259" key="1">
    <source>
        <dbReference type="Pfam" id="PF07727"/>
    </source>
</evidence>
<evidence type="ECO:0000313" key="2">
    <source>
        <dbReference type="EMBL" id="OWZ05487.1"/>
    </source>
</evidence>
<feature type="domain" description="Reverse transcriptase Ty1/copia-type" evidence="1">
    <location>
        <begin position="42"/>
        <end position="199"/>
    </location>
</feature>
<dbReference type="EMBL" id="NBNE01004407">
    <property type="protein sequence ID" value="OWZ05487.1"/>
    <property type="molecule type" value="Genomic_DNA"/>
</dbReference>
<protein>
    <submittedName>
        <fullName evidence="2">Gag-pol Polyprotein</fullName>
    </submittedName>
</protein>
<evidence type="ECO:0000313" key="3">
    <source>
        <dbReference type="Proteomes" id="UP000198211"/>
    </source>
</evidence>
<comment type="caution">
    <text evidence="2">The sequence shown here is derived from an EMBL/GenBank/DDBJ whole genome shotgun (WGS) entry which is preliminary data.</text>
</comment>
<sequence>MLIGAVNDILNPTTCSEALESDHAEGWAKAMDEDYNSLLQNETWEPVPRPQRKQGQRQNSILTSVWVIVTKRNEKGEVERLKARLAIRGFMQKFGIDYLQTYCPVVRIESVQLVLLISMFLGLECKHVDFVTAFLNGELNDVDIYMEQPEGYEDGTDRVCRLRKSLYGLKQASKVWNDTLHKILVEIRFVQCTHDAGVY</sequence>
<keyword evidence="3" id="KW-1185">Reference proteome</keyword>
<organism evidence="2 3">
    <name type="scientific">Phytophthora megakarya</name>
    <dbReference type="NCBI Taxonomy" id="4795"/>
    <lineage>
        <taxon>Eukaryota</taxon>
        <taxon>Sar</taxon>
        <taxon>Stramenopiles</taxon>
        <taxon>Oomycota</taxon>
        <taxon>Peronosporomycetes</taxon>
        <taxon>Peronosporales</taxon>
        <taxon>Peronosporaceae</taxon>
        <taxon>Phytophthora</taxon>
    </lineage>
</organism>